<sequence length="69" mass="8098">MDPKPVYIHVRARHGQATDSHSLAKRARREKMKKKMQYLQDLVPGSTSVDFNMDNSLPEEHQQIHISQW</sequence>
<evidence type="ECO:0000259" key="5">
    <source>
        <dbReference type="PROSITE" id="PS50888"/>
    </source>
</evidence>
<dbReference type="PANTHER" id="PTHR12565:SF442">
    <property type="entry name" value="TRANSCRIPTION FACTOR HBI1"/>
    <property type="match status" value="1"/>
</dbReference>
<evidence type="ECO:0000313" key="6">
    <source>
        <dbReference type="EMBL" id="KAF5762665.1"/>
    </source>
</evidence>
<proteinExistence type="predicted"/>
<keyword evidence="8" id="KW-1185">Reference proteome</keyword>
<dbReference type="PROSITE" id="PS50888">
    <property type="entry name" value="BHLH"/>
    <property type="match status" value="1"/>
</dbReference>
<gene>
    <name evidence="7" type="ORF">HannXRQ_Chr15g0463301</name>
    <name evidence="6" type="ORF">HanXRQr2_Chr15g0671571</name>
</gene>
<dbReference type="Proteomes" id="UP000215914">
    <property type="component" value="Chromosome 15"/>
</dbReference>
<reference evidence="6" key="3">
    <citation type="submission" date="2020-06" db="EMBL/GenBank/DDBJ databases">
        <title>Helianthus annuus Genome sequencing and assembly Release 2.</title>
        <authorList>
            <person name="Gouzy J."/>
            <person name="Langlade N."/>
            <person name="Munos S."/>
        </authorList>
    </citation>
    <scope>NUCLEOTIDE SEQUENCE</scope>
    <source>
        <tissue evidence="6">Leaves</tissue>
    </source>
</reference>
<protein>
    <submittedName>
        <fullName evidence="6 7">Myc-type, basic helix-loop-helix (BHLH) domain-containing protein</fullName>
    </submittedName>
</protein>
<dbReference type="AlphaFoldDB" id="A0A251S4N0"/>
<keyword evidence="4" id="KW-0539">Nucleus</keyword>
<accession>A0A251S4N0</accession>
<dbReference type="Gene3D" id="4.10.280.10">
    <property type="entry name" value="Helix-loop-helix DNA-binding domain"/>
    <property type="match status" value="1"/>
</dbReference>
<dbReference type="InterPro" id="IPR011598">
    <property type="entry name" value="bHLH_dom"/>
</dbReference>
<reference evidence="7" key="2">
    <citation type="submission" date="2017-02" db="EMBL/GenBank/DDBJ databases">
        <title>Sunflower complete genome.</title>
        <authorList>
            <person name="Langlade N."/>
            <person name="Munos S."/>
        </authorList>
    </citation>
    <scope>NUCLEOTIDE SEQUENCE [LARGE SCALE GENOMIC DNA]</scope>
    <source>
        <tissue evidence="7">Leaves</tissue>
    </source>
</reference>
<dbReference type="InParanoid" id="A0A251S4N0"/>
<dbReference type="STRING" id="4232.A0A251S4N0"/>
<evidence type="ECO:0000256" key="4">
    <source>
        <dbReference type="ARBA" id="ARBA00023242"/>
    </source>
</evidence>
<dbReference type="InterPro" id="IPR024097">
    <property type="entry name" value="bHLH_ZIP_TF"/>
</dbReference>
<dbReference type="GO" id="GO:0006355">
    <property type="term" value="P:regulation of DNA-templated transcription"/>
    <property type="evidence" value="ECO:0007669"/>
    <property type="project" value="InterPro"/>
</dbReference>
<dbReference type="PANTHER" id="PTHR12565">
    <property type="entry name" value="STEROL REGULATORY ELEMENT-BINDING PROTEIN"/>
    <property type="match status" value="1"/>
</dbReference>
<evidence type="ECO:0000256" key="2">
    <source>
        <dbReference type="ARBA" id="ARBA00023015"/>
    </source>
</evidence>
<dbReference type="GO" id="GO:0005634">
    <property type="term" value="C:nucleus"/>
    <property type="evidence" value="ECO:0007669"/>
    <property type="project" value="UniProtKB-SubCell"/>
</dbReference>
<dbReference type="SUPFAM" id="SSF47459">
    <property type="entry name" value="HLH, helix-loop-helix DNA-binding domain"/>
    <property type="match status" value="1"/>
</dbReference>
<keyword evidence="3" id="KW-0804">Transcription</keyword>
<dbReference type="EMBL" id="MNCJ02000330">
    <property type="protein sequence ID" value="KAF5762665.1"/>
    <property type="molecule type" value="Genomic_DNA"/>
</dbReference>
<evidence type="ECO:0000313" key="7">
    <source>
        <dbReference type="EMBL" id="OTF93618.1"/>
    </source>
</evidence>
<organism evidence="7 8">
    <name type="scientific">Helianthus annuus</name>
    <name type="common">Common sunflower</name>
    <dbReference type="NCBI Taxonomy" id="4232"/>
    <lineage>
        <taxon>Eukaryota</taxon>
        <taxon>Viridiplantae</taxon>
        <taxon>Streptophyta</taxon>
        <taxon>Embryophyta</taxon>
        <taxon>Tracheophyta</taxon>
        <taxon>Spermatophyta</taxon>
        <taxon>Magnoliopsida</taxon>
        <taxon>eudicotyledons</taxon>
        <taxon>Gunneridae</taxon>
        <taxon>Pentapetalae</taxon>
        <taxon>asterids</taxon>
        <taxon>campanulids</taxon>
        <taxon>Asterales</taxon>
        <taxon>Asteraceae</taxon>
        <taxon>Asteroideae</taxon>
        <taxon>Heliantheae alliance</taxon>
        <taxon>Heliantheae</taxon>
        <taxon>Helianthus</taxon>
    </lineage>
</organism>
<dbReference type="GO" id="GO:0046983">
    <property type="term" value="F:protein dimerization activity"/>
    <property type="evidence" value="ECO:0007669"/>
    <property type="project" value="InterPro"/>
</dbReference>
<name>A0A251S4N0_HELAN</name>
<feature type="domain" description="BHLH" evidence="5">
    <location>
        <begin position="16"/>
        <end position="69"/>
    </location>
</feature>
<comment type="subcellular location">
    <subcellularLocation>
        <location evidence="1">Nucleus</location>
    </subcellularLocation>
</comment>
<evidence type="ECO:0000313" key="8">
    <source>
        <dbReference type="Proteomes" id="UP000215914"/>
    </source>
</evidence>
<evidence type="ECO:0000256" key="3">
    <source>
        <dbReference type="ARBA" id="ARBA00023163"/>
    </source>
</evidence>
<dbReference type="InterPro" id="IPR036638">
    <property type="entry name" value="HLH_DNA-bd_sf"/>
</dbReference>
<reference evidence="6 8" key="1">
    <citation type="journal article" date="2017" name="Nature">
        <title>The sunflower genome provides insights into oil metabolism, flowering and Asterid evolution.</title>
        <authorList>
            <person name="Badouin H."/>
            <person name="Gouzy J."/>
            <person name="Grassa C.J."/>
            <person name="Murat F."/>
            <person name="Staton S.E."/>
            <person name="Cottret L."/>
            <person name="Lelandais-Briere C."/>
            <person name="Owens G.L."/>
            <person name="Carrere S."/>
            <person name="Mayjonade B."/>
            <person name="Legrand L."/>
            <person name="Gill N."/>
            <person name="Kane N.C."/>
            <person name="Bowers J.E."/>
            <person name="Hubner S."/>
            <person name="Bellec A."/>
            <person name="Berard A."/>
            <person name="Berges H."/>
            <person name="Blanchet N."/>
            <person name="Boniface M.C."/>
            <person name="Brunel D."/>
            <person name="Catrice O."/>
            <person name="Chaidir N."/>
            <person name="Claudel C."/>
            <person name="Donnadieu C."/>
            <person name="Faraut T."/>
            <person name="Fievet G."/>
            <person name="Helmstetter N."/>
            <person name="King M."/>
            <person name="Knapp S.J."/>
            <person name="Lai Z."/>
            <person name="Le Paslier M.C."/>
            <person name="Lippi Y."/>
            <person name="Lorenzon L."/>
            <person name="Mandel J.R."/>
            <person name="Marage G."/>
            <person name="Marchand G."/>
            <person name="Marquand E."/>
            <person name="Bret-Mestries E."/>
            <person name="Morien E."/>
            <person name="Nambeesan S."/>
            <person name="Nguyen T."/>
            <person name="Pegot-Espagnet P."/>
            <person name="Pouilly N."/>
            <person name="Raftis F."/>
            <person name="Sallet E."/>
            <person name="Schiex T."/>
            <person name="Thomas J."/>
            <person name="Vandecasteele C."/>
            <person name="Vares D."/>
            <person name="Vear F."/>
            <person name="Vautrin S."/>
            <person name="Crespi M."/>
            <person name="Mangin B."/>
            <person name="Burke J.M."/>
            <person name="Salse J."/>
            <person name="Munos S."/>
            <person name="Vincourt P."/>
            <person name="Rieseberg L.H."/>
            <person name="Langlade N.B."/>
        </authorList>
    </citation>
    <scope>NUCLEOTIDE SEQUENCE [LARGE SCALE GENOMIC DNA]</scope>
    <source>
        <strain evidence="8">cv. SF193</strain>
        <tissue evidence="6">Leaves</tissue>
    </source>
</reference>
<evidence type="ECO:0000256" key="1">
    <source>
        <dbReference type="ARBA" id="ARBA00004123"/>
    </source>
</evidence>
<dbReference type="Gramene" id="mRNA:HanXRQr2_Chr15g0671571">
    <property type="protein sequence ID" value="mRNA:HanXRQr2_Chr15g0671571"/>
    <property type="gene ID" value="HanXRQr2_Chr15g0671571"/>
</dbReference>
<keyword evidence="2" id="KW-0805">Transcription regulation</keyword>
<dbReference type="EMBL" id="CM007904">
    <property type="protein sequence ID" value="OTF93618.1"/>
    <property type="molecule type" value="Genomic_DNA"/>
</dbReference>